<dbReference type="InterPro" id="IPR025938">
    <property type="entry name" value="RRXRR_dom"/>
</dbReference>
<dbReference type="GO" id="GO:0004519">
    <property type="term" value="F:endonuclease activity"/>
    <property type="evidence" value="ECO:0007669"/>
    <property type="project" value="UniProtKB-KW"/>
</dbReference>
<evidence type="ECO:0000313" key="2">
    <source>
        <dbReference type="EMBL" id="HGH61921.1"/>
    </source>
</evidence>
<accession>A0A7C4AT02</accession>
<keyword evidence="2" id="KW-0378">Hydrolase</keyword>
<dbReference type="CDD" id="cd00085">
    <property type="entry name" value="HNHc"/>
    <property type="match status" value="1"/>
</dbReference>
<reference evidence="2" key="1">
    <citation type="journal article" date="2020" name="mSystems">
        <title>Genome- and Community-Level Interaction Insights into Carbon Utilization and Element Cycling Functions of Hydrothermarchaeota in Hydrothermal Sediment.</title>
        <authorList>
            <person name="Zhou Z."/>
            <person name="Liu Y."/>
            <person name="Xu W."/>
            <person name="Pan J."/>
            <person name="Luo Z.H."/>
            <person name="Li M."/>
        </authorList>
    </citation>
    <scope>NUCLEOTIDE SEQUENCE [LARGE SCALE GENOMIC DNA]</scope>
    <source>
        <strain evidence="2">SpSt-769</strain>
    </source>
</reference>
<keyword evidence="2" id="KW-0540">Nuclease</keyword>
<dbReference type="EMBL" id="DTGT01000378">
    <property type="protein sequence ID" value="HGH61921.1"/>
    <property type="molecule type" value="Genomic_DNA"/>
</dbReference>
<dbReference type="InterPro" id="IPR003615">
    <property type="entry name" value="HNH_nuc"/>
</dbReference>
<keyword evidence="2" id="KW-0255">Endonuclease</keyword>
<dbReference type="Pfam" id="PF14239">
    <property type="entry name" value="RRXRR"/>
    <property type="match status" value="1"/>
</dbReference>
<evidence type="ECO:0000259" key="1">
    <source>
        <dbReference type="SMART" id="SM00507"/>
    </source>
</evidence>
<dbReference type="AlphaFoldDB" id="A0A7C4AT02"/>
<protein>
    <submittedName>
        <fullName evidence="2">HNH endonuclease</fullName>
    </submittedName>
</protein>
<dbReference type="SMART" id="SM00507">
    <property type="entry name" value="HNHc"/>
    <property type="match status" value="1"/>
</dbReference>
<sequence length="949" mass="108568">MITLAIDYGASNIGIALVRNTEEGNEPLFAGTIIIDAKGVKDLAEPRAAIRRLRRTRKTKIRRLRQLSLALKRLGLGEEVSRIVRFARRRGYKSLFDDPDEAKQTKDDVSGYRCTREEFFHELEHELQAIIIDTEQYHRALSVCERVLNRRGERYGEIRPLKIDNRGRSRCAWEGCNRVTPRRHNATDDVVRQQLVTYFQSPLRREPGKLPMLEQAVVKLDIISKNLRGSNEAKCRNALNKRARTILRGLQAALPMHEDEGGSDKESWEYVEKGVVKILENAGGRNRYCREHSKAYCDRVLEGKPSEFKSSIQESDIISRREQIIFNKLWRYIEARLLPLAPEGIDRIVVERTAFDLLAGKQKKIRDASSKSVESIYQYGPRYGFTSEKEMLRKEFGGLCAYCGKPSETLLEREHILPRRLFFFDSYLNILPSCPQCNAAKGTSLPGVSSLRVHEDAYRNYESYINELKSKRPLHFLHTEKKGILNLMRDPERAWDWERYLRLIANNFASIVQTQRGPRPFARYLYSKLSRRQEKPPEIAFRSGRHTALYRSVAYPDFSKAQEKAGEDGNSHPVNHALDALLLASKLPRPEPLEARGLNHASLKAWADQVRGKAAPAGEDGIPVIPAYKCFVPGFEETDAHGYVTVEMAMMNWNKKDTATTKQDPYGWSESRQHPTKRVSARTLFDDLREEKSKKNPSELIKRIYHPALRSAVEKAYQESHNRIQAAEALKNWLRDSVKNSLRSSSFSRHPSDIRRRQDLERFANGKTDEIPVVIGIKCLDTGVAGKIDAARMDRQTGTTGHRYLTDPANRGVVLAYPTTRSGACDRRKPCTAGIRQNYSLKTDETAFRSMPASLERGVVWGKKTHSPRAMESAFSKELEQYLRDRRFHSYCILTAGCVVCYEDGTERFIRNFDKSKGFKKTILRNIVALKRTPLSTRVVPLKVLTALP</sequence>
<dbReference type="Gene3D" id="1.10.30.50">
    <property type="match status" value="1"/>
</dbReference>
<name>A0A7C4AT02_9BACT</name>
<gene>
    <name evidence="2" type="ORF">ENV54_11565</name>
</gene>
<proteinExistence type="predicted"/>
<feature type="domain" description="HNH nuclease" evidence="1">
    <location>
        <begin position="387"/>
        <end position="439"/>
    </location>
</feature>
<organism evidence="2">
    <name type="scientific">Desulfomonile tiedjei</name>
    <dbReference type="NCBI Taxonomy" id="2358"/>
    <lineage>
        <taxon>Bacteria</taxon>
        <taxon>Pseudomonadati</taxon>
        <taxon>Thermodesulfobacteriota</taxon>
        <taxon>Desulfomonilia</taxon>
        <taxon>Desulfomonilales</taxon>
        <taxon>Desulfomonilaceae</taxon>
        <taxon>Desulfomonile</taxon>
    </lineage>
</organism>
<comment type="caution">
    <text evidence="2">The sequence shown here is derived from an EMBL/GenBank/DDBJ whole genome shotgun (WGS) entry which is preliminary data.</text>
</comment>